<evidence type="ECO:0000313" key="4">
    <source>
        <dbReference type="Proteomes" id="UP000318080"/>
    </source>
</evidence>
<gene>
    <name evidence="3" type="ORF">EJK80_00725</name>
</gene>
<feature type="compositionally biased region" description="Basic and acidic residues" evidence="1">
    <location>
        <begin position="56"/>
        <end position="75"/>
    </location>
</feature>
<reference evidence="3 4" key="1">
    <citation type="submission" date="2019-06" db="EMBL/GenBank/DDBJ databases">
        <title>Draft genome of C. phoceense Strain 272.</title>
        <authorList>
            <person name="Pacheco L.G.C."/>
            <person name="Barberis C.M."/>
            <person name="Almuzara M.N."/>
            <person name="Traglia G.M."/>
            <person name="Santos C.S."/>
            <person name="Rocha D.J.P.G."/>
            <person name="Aguiar E.R.G.R."/>
            <person name="Vay C.A."/>
        </authorList>
    </citation>
    <scope>NUCLEOTIDE SEQUENCE [LARGE SCALE GENOMIC DNA]</scope>
    <source>
        <strain evidence="3 4">272</strain>
    </source>
</reference>
<feature type="region of interest" description="Disordered" evidence="1">
    <location>
        <begin position="21"/>
        <end position="85"/>
    </location>
</feature>
<dbReference type="EMBL" id="VHIR01000001">
    <property type="protein sequence ID" value="TQE44644.1"/>
    <property type="molecule type" value="Genomic_DNA"/>
</dbReference>
<dbReference type="AlphaFoldDB" id="A0A540RB58"/>
<evidence type="ECO:0008006" key="5">
    <source>
        <dbReference type="Google" id="ProtNLM"/>
    </source>
</evidence>
<evidence type="ECO:0000256" key="2">
    <source>
        <dbReference type="SAM" id="SignalP"/>
    </source>
</evidence>
<evidence type="ECO:0000313" key="3">
    <source>
        <dbReference type="EMBL" id="TQE44644.1"/>
    </source>
</evidence>
<keyword evidence="2" id="KW-0732">Signal</keyword>
<name>A0A540RB58_9CORY</name>
<proteinExistence type="predicted"/>
<feature type="chain" id="PRO_5039057326" description="Secreted protein" evidence="2">
    <location>
        <begin position="18"/>
        <end position="241"/>
    </location>
</feature>
<evidence type="ECO:0000256" key="1">
    <source>
        <dbReference type="SAM" id="MobiDB-lite"/>
    </source>
</evidence>
<dbReference type="RefSeq" id="WP_141628456.1">
    <property type="nucleotide sequence ID" value="NZ_VHIR01000001.1"/>
</dbReference>
<keyword evidence="4" id="KW-1185">Reference proteome</keyword>
<organism evidence="3 4">
    <name type="scientific">Corynebacterium phoceense</name>
    <dbReference type="NCBI Taxonomy" id="1686286"/>
    <lineage>
        <taxon>Bacteria</taxon>
        <taxon>Bacillati</taxon>
        <taxon>Actinomycetota</taxon>
        <taxon>Actinomycetes</taxon>
        <taxon>Mycobacteriales</taxon>
        <taxon>Corynebacteriaceae</taxon>
        <taxon>Corynebacterium</taxon>
    </lineage>
</organism>
<dbReference type="Proteomes" id="UP000318080">
    <property type="component" value="Unassembled WGS sequence"/>
</dbReference>
<sequence>MKSIAALALVLPLTLAACGNDEEADNAATGSTTAKTTATSKDAPSESAAPSSEAPSAEKPKEESAAPEKDNKPAEGDNAEAAPSTLVNPFEDGAAAEATTFAPVEGDAGDDATKETITNLINGTYKQQDVRSLAQYTRDNTCARVINENQQVGPNGEQLSLANLDLSQFDNLPADQKAILEPYNQQIRDNFSKTTTDIQDVRVNGNTASANVTVNSPAGSETNTMIFENEGGAWKFCNPAS</sequence>
<dbReference type="STRING" id="1686286.GCA_900092335_02232"/>
<feature type="compositionally biased region" description="Low complexity" evidence="1">
    <location>
        <begin position="27"/>
        <end position="55"/>
    </location>
</feature>
<protein>
    <recommendedName>
        <fullName evidence="5">Secreted protein</fullName>
    </recommendedName>
</protein>
<dbReference type="PROSITE" id="PS51257">
    <property type="entry name" value="PROKAR_LIPOPROTEIN"/>
    <property type="match status" value="1"/>
</dbReference>
<feature type="signal peptide" evidence="2">
    <location>
        <begin position="1"/>
        <end position="17"/>
    </location>
</feature>
<comment type="caution">
    <text evidence="3">The sequence shown here is derived from an EMBL/GenBank/DDBJ whole genome shotgun (WGS) entry which is preliminary data.</text>
</comment>
<accession>A0A540RB58</accession>